<evidence type="ECO:0000256" key="3">
    <source>
        <dbReference type="ARBA" id="ARBA00023002"/>
    </source>
</evidence>
<dbReference type="InterPro" id="IPR001128">
    <property type="entry name" value="Cyt_P450"/>
</dbReference>
<comment type="caution">
    <text evidence="7">The sequence shown here is derived from an EMBL/GenBank/DDBJ whole genome shotgun (WGS) entry which is preliminary data.</text>
</comment>
<keyword evidence="2 5" id="KW-0479">Metal-binding</keyword>
<dbReference type="Gene3D" id="1.10.630.10">
    <property type="entry name" value="Cytochrome P450"/>
    <property type="match status" value="1"/>
</dbReference>
<feature type="transmembrane region" description="Helical" evidence="6">
    <location>
        <begin position="23"/>
        <end position="44"/>
    </location>
</feature>
<dbReference type="EMBL" id="AMGX01000005">
    <property type="protein sequence ID" value="EXJ73086.1"/>
    <property type="molecule type" value="Genomic_DNA"/>
</dbReference>
<evidence type="ECO:0000256" key="2">
    <source>
        <dbReference type="ARBA" id="ARBA00022723"/>
    </source>
</evidence>
<gene>
    <name evidence="7" type="ORF">A1O5_04235</name>
</gene>
<evidence type="ECO:0008006" key="9">
    <source>
        <dbReference type="Google" id="ProtNLM"/>
    </source>
</evidence>
<dbReference type="GO" id="GO:0005506">
    <property type="term" value="F:iron ion binding"/>
    <property type="evidence" value="ECO:0007669"/>
    <property type="project" value="InterPro"/>
</dbReference>
<reference evidence="7 8" key="1">
    <citation type="submission" date="2013-03" db="EMBL/GenBank/DDBJ databases">
        <title>The Genome Sequence of Cladophialophora psammophila CBS 110553.</title>
        <authorList>
            <consortium name="The Broad Institute Genomics Platform"/>
            <person name="Cuomo C."/>
            <person name="de Hoog S."/>
            <person name="Gorbushina A."/>
            <person name="Walker B."/>
            <person name="Young S.K."/>
            <person name="Zeng Q."/>
            <person name="Gargeya S."/>
            <person name="Fitzgerald M."/>
            <person name="Haas B."/>
            <person name="Abouelleil A."/>
            <person name="Allen A.W."/>
            <person name="Alvarado L."/>
            <person name="Arachchi H.M."/>
            <person name="Berlin A.M."/>
            <person name="Chapman S.B."/>
            <person name="Gainer-Dewar J."/>
            <person name="Goldberg J."/>
            <person name="Griggs A."/>
            <person name="Gujja S."/>
            <person name="Hansen M."/>
            <person name="Howarth C."/>
            <person name="Imamovic A."/>
            <person name="Ireland A."/>
            <person name="Larimer J."/>
            <person name="McCowan C."/>
            <person name="Murphy C."/>
            <person name="Pearson M."/>
            <person name="Poon T.W."/>
            <person name="Priest M."/>
            <person name="Roberts A."/>
            <person name="Saif S."/>
            <person name="Shea T."/>
            <person name="Sisk P."/>
            <person name="Sykes S."/>
            <person name="Wortman J."/>
            <person name="Nusbaum C."/>
            <person name="Birren B."/>
        </authorList>
    </citation>
    <scope>NUCLEOTIDE SEQUENCE [LARGE SCALE GENOMIC DNA]</scope>
    <source>
        <strain evidence="7 8">CBS 110553</strain>
    </source>
</reference>
<dbReference type="CDD" id="cd11065">
    <property type="entry name" value="CYP64-like"/>
    <property type="match status" value="1"/>
</dbReference>
<keyword evidence="8" id="KW-1185">Reference proteome</keyword>
<comment type="similarity">
    <text evidence="1">Belongs to the cytochrome P450 family.</text>
</comment>
<feature type="binding site" description="axial binding residue" evidence="5">
    <location>
        <position position="472"/>
    </location>
    <ligand>
        <name>heme</name>
        <dbReference type="ChEBI" id="CHEBI:30413"/>
    </ligand>
    <ligandPart>
        <name>Fe</name>
        <dbReference type="ChEBI" id="CHEBI:18248"/>
    </ligandPart>
</feature>
<name>W9X830_9EURO</name>
<evidence type="ECO:0000256" key="6">
    <source>
        <dbReference type="SAM" id="Phobius"/>
    </source>
</evidence>
<dbReference type="InterPro" id="IPR002401">
    <property type="entry name" value="Cyt_P450_E_grp-I"/>
</dbReference>
<keyword evidence="6" id="KW-0472">Membrane</keyword>
<dbReference type="GeneID" id="19188960"/>
<dbReference type="InterPro" id="IPR050364">
    <property type="entry name" value="Cytochrome_P450_fung"/>
</dbReference>
<accession>W9X830</accession>
<evidence type="ECO:0000313" key="8">
    <source>
        <dbReference type="Proteomes" id="UP000019471"/>
    </source>
</evidence>
<dbReference type="RefSeq" id="XP_007743033.1">
    <property type="nucleotide sequence ID" value="XM_007744843.1"/>
</dbReference>
<dbReference type="PANTHER" id="PTHR46300:SF4">
    <property type="entry name" value="CYTOCHROME P450 98A3"/>
    <property type="match status" value="1"/>
</dbReference>
<dbReference type="InterPro" id="IPR036396">
    <property type="entry name" value="Cyt_P450_sf"/>
</dbReference>
<keyword evidence="6" id="KW-1133">Transmembrane helix</keyword>
<dbReference type="GO" id="GO:0020037">
    <property type="term" value="F:heme binding"/>
    <property type="evidence" value="ECO:0007669"/>
    <property type="project" value="InterPro"/>
</dbReference>
<comment type="cofactor">
    <cofactor evidence="5">
        <name>heme</name>
        <dbReference type="ChEBI" id="CHEBI:30413"/>
    </cofactor>
</comment>
<dbReference type="PANTHER" id="PTHR46300">
    <property type="entry name" value="P450, PUTATIVE (EUROFUNG)-RELATED-RELATED"/>
    <property type="match status" value="1"/>
</dbReference>
<evidence type="ECO:0000256" key="4">
    <source>
        <dbReference type="ARBA" id="ARBA00023004"/>
    </source>
</evidence>
<dbReference type="Pfam" id="PF00067">
    <property type="entry name" value="p450"/>
    <property type="match status" value="1"/>
</dbReference>
<dbReference type="AlphaFoldDB" id="W9X830"/>
<dbReference type="eggNOG" id="KOG0156">
    <property type="taxonomic scope" value="Eukaryota"/>
</dbReference>
<keyword evidence="5" id="KW-0349">Heme</keyword>
<proteinExistence type="inferred from homology"/>
<dbReference type="PRINTS" id="PR00385">
    <property type="entry name" value="P450"/>
</dbReference>
<keyword evidence="6" id="KW-0812">Transmembrane</keyword>
<evidence type="ECO:0000313" key="7">
    <source>
        <dbReference type="EMBL" id="EXJ73086.1"/>
    </source>
</evidence>
<protein>
    <recommendedName>
        <fullName evidence="9">Cytochrome P450</fullName>
    </recommendedName>
</protein>
<dbReference type="GO" id="GO:0016705">
    <property type="term" value="F:oxidoreductase activity, acting on paired donors, with incorporation or reduction of molecular oxygen"/>
    <property type="evidence" value="ECO:0007669"/>
    <property type="project" value="InterPro"/>
</dbReference>
<dbReference type="SUPFAM" id="SSF48264">
    <property type="entry name" value="Cytochrome P450"/>
    <property type="match status" value="1"/>
</dbReference>
<keyword evidence="4 5" id="KW-0408">Iron</keyword>
<dbReference type="Proteomes" id="UP000019471">
    <property type="component" value="Unassembled WGS sequence"/>
</dbReference>
<dbReference type="HOGENOM" id="CLU_001570_2_1_1"/>
<evidence type="ECO:0000256" key="1">
    <source>
        <dbReference type="ARBA" id="ARBA00010617"/>
    </source>
</evidence>
<evidence type="ECO:0000256" key="5">
    <source>
        <dbReference type="PIRSR" id="PIRSR602401-1"/>
    </source>
</evidence>
<organism evidence="7 8">
    <name type="scientific">Cladophialophora psammophila CBS 110553</name>
    <dbReference type="NCBI Taxonomy" id="1182543"/>
    <lineage>
        <taxon>Eukaryota</taxon>
        <taxon>Fungi</taxon>
        <taxon>Dikarya</taxon>
        <taxon>Ascomycota</taxon>
        <taxon>Pezizomycotina</taxon>
        <taxon>Eurotiomycetes</taxon>
        <taxon>Chaetothyriomycetidae</taxon>
        <taxon>Chaetothyriales</taxon>
        <taxon>Herpotrichiellaceae</taxon>
        <taxon>Cladophialophora</taxon>
    </lineage>
</organism>
<sequence length="565" mass="64626">MGVLQNLSGARGSMELTFDSTSLLRAVLVGVIGLPVILILVDYIRVLRLRQKLPPGPFPLPLFGNFFQIPKVKPWIDFEKWSEYYKDPMITIWQGHRPTIMCNDIWTISDLLDKRANIYSSRPHMIAMGDMINATDSNQVCLVYGDKWRLHRRLMHSATGSQAIRPWRVIQANESKVLVRDLLDRPDDFVMSVERYSCSIVSIIGWGRRIDKINDYVAQMALKSMEGVDLIIPGLFIVESIPFLAKLPKWLDWIYPMPGKMKNFAKHMQRQFWNSCRGGPRLMVTRRYFVALSKEGAQAPEDNFAKRLFKEQEQSHIADEEISSLTSNLIGGGVDTTSGTIISFILAMCVFPDKLKKAQEELDQVVGQDRVPDWSDEPSLPYVKAVVNETLRWRTVTILGGIPHAPIQDDEYRGYLIPKGTPITGNVWAIHRHPREFPEPDNFRPERYLGGLERPYPNKQGHNAFGWGRRQCSGQPLAEQGLFLTIATLLWAFDFKPGLDENGKEVKLNIFAYTKSENMRPEPFKARFIPRSKGVENIIRQEATRARKELCAYDGETRLTMENVS</sequence>
<dbReference type="STRING" id="1182543.W9X830"/>
<dbReference type="GO" id="GO:0004497">
    <property type="term" value="F:monooxygenase activity"/>
    <property type="evidence" value="ECO:0007669"/>
    <property type="project" value="InterPro"/>
</dbReference>
<dbReference type="PRINTS" id="PR00463">
    <property type="entry name" value="EP450I"/>
</dbReference>
<keyword evidence="3" id="KW-0560">Oxidoreductase</keyword>
<dbReference type="OrthoDB" id="1103324at2759"/>